<organism evidence="4 5">
    <name type="scientific">Coptis chinensis</name>
    <dbReference type="NCBI Taxonomy" id="261450"/>
    <lineage>
        <taxon>Eukaryota</taxon>
        <taxon>Viridiplantae</taxon>
        <taxon>Streptophyta</taxon>
        <taxon>Embryophyta</taxon>
        <taxon>Tracheophyta</taxon>
        <taxon>Spermatophyta</taxon>
        <taxon>Magnoliopsida</taxon>
        <taxon>Ranunculales</taxon>
        <taxon>Ranunculaceae</taxon>
        <taxon>Coptidoideae</taxon>
        <taxon>Coptis</taxon>
    </lineage>
</organism>
<feature type="domain" description="Glabrous enhancer-binding protein-like DBD" evidence="3">
    <location>
        <begin position="106"/>
        <end position="204"/>
    </location>
</feature>
<accession>A0A835HBP3</accession>
<dbReference type="AlphaFoldDB" id="A0A835HBP3"/>
<dbReference type="OrthoDB" id="669440at2759"/>
<feature type="compositionally biased region" description="Polar residues" evidence="2">
    <location>
        <begin position="57"/>
        <end position="69"/>
    </location>
</feature>
<evidence type="ECO:0000256" key="2">
    <source>
        <dbReference type="SAM" id="MobiDB-lite"/>
    </source>
</evidence>
<dbReference type="Pfam" id="PF04504">
    <property type="entry name" value="GeBP-like_DBD"/>
    <property type="match status" value="1"/>
</dbReference>
<dbReference type="GO" id="GO:0005634">
    <property type="term" value="C:nucleus"/>
    <property type="evidence" value="ECO:0007669"/>
    <property type="project" value="TreeGrafter"/>
</dbReference>
<dbReference type="GO" id="GO:0006355">
    <property type="term" value="P:regulation of DNA-templated transcription"/>
    <property type="evidence" value="ECO:0007669"/>
    <property type="project" value="InterPro"/>
</dbReference>
<sequence>MPPTTTTNNEEEEEEEEVHHNIIIDNEDEDEDEEDLESDHEEDDNDNEDDDEEEETTFQPSNPVPTTAPNLELTFETQQTPIKQEEEQEKKPTIPATPFDDSRRLFQRLWTDEDEIGLLQGFLEYTSQRGGFKNSAYHHDTAPFYDQIKSKLQLDFNKNQLVEKLRRLKKKYRNVMNRISSGKEISFKTPHDQATFEISRKIWNEVGGGVGGIDDDDGNVNMSDAINGTHVVFNAEKKVGSSSRSRKRARTSSTIGVGGEENVTDAVNLMNCPVNSSVPSVIEDTVRSCLSPLFKELMASAINGPANFRGFGGMGLSPFAMNFGGGGDSSSMLGFLSGGEKEVMDEKWRKQQILELEVYSKRVELVQDQIKLALEDLRAYWWLRSCLICTCLKISVSKFQRICSKFCGVQTMTSVRRKMKLAILRNNRGNEANDLEVIQFASINMTIKQAGVAEFFMYVEIQSFKYTGSKISISFGSDGTGIVIQSSTFGLRYDPKPKPKVQPSKNISILQA</sequence>
<evidence type="ECO:0000313" key="4">
    <source>
        <dbReference type="EMBL" id="KAF9595203.1"/>
    </source>
</evidence>
<evidence type="ECO:0000256" key="1">
    <source>
        <dbReference type="ARBA" id="ARBA00010820"/>
    </source>
</evidence>
<keyword evidence="5" id="KW-1185">Reference proteome</keyword>
<gene>
    <name evidence="4" type="ORF">IFM89_037789</name>
</gene>
<name>A0A835HBP3_9MAGN</name>
<comment type="caution">
    <text evidence="4">The sequence shown here is derived from an EMBL/GenBank/DDBJ whole genome shotgun (WGS) entry which is preliminary data.</text>
</comment>
<dbReference type="PANTHER" id="PTHR31662:SF1">
    <property type="entry name" value="OS01G0249900 PROTEIN"/>
    <property type="match status" value="1"/>
</dbReference>
<dbReference type="InterPro" id="IPR007592">
    <property type="entry name" value="GEBP"/>
</dbReference>
<dbReference type="Proteomes" id="UP000631114">
    <property type="component" value="Unassembled WGS sequence"/>
</dbReference>
<comment type="similarity">
    <text evidence="1">Belongs to the GeBP family.</text>
</comment>
<feature type="compositionally biased region" description="Acidic residues" evidence="2">
    <location>
        <begin position="25"/>
        <end position="56"/>
    </location>
</feature>
<protein>
    <recommendedName>
        <fullName evidence="3">Glabrous enhancer-binding protein-like DBD domain-containing protein</fullName>
    </recommendedName>
</protein>
<dbReference type="InterPro" id="IPR053932">
    <property type="entry name" value="GeBP-like_DBD"/>
</dbReference>
<dbReference type="EMBL" id="JADFTS010000008">
    <property type="protein sequence ID" value="KAF9595203.1"/>
    <property type="molecule type" value="Genomic_DNA"/>
</dbReference>
<feature type="region of interest" description="Disordered" evidence="2">
    <location>
        <begin position="1"/>
        <end position="69"/>
    </location>
</feature>
<dbReference type="PANTHER" id="PTHR31662">
    <property type="entry name" value="BNAANNG10740D PROTEIN-RELATED"/>
    <property type="match status" value="1"/>
</dbReference>
<evidence type="ECO:0000313" key="5">
    <source>
        <dbReference type="Proteomes" id="UP000631114"/>
    </source>
</evidence>
<reference evidence="4 5" key="1">
    <citation type="submission" date="2020-10" db="EMBL/GenBank/DDBJ databases">
        <title>The Coptis chinensis genome and diversification of protoberbering-type alkaloids.</title>
        <authorList>
            <person name="Wang B."/>
            <person name="Shu S."/>
            <person name="Song C."/>
            <person name="Liu Y."/>
        </authorList>
    </citation>
    <scope>NUCLEOTIDE SEQUENCE [LARGE SCALE GENOMIC DNA]</scope>
    <source>
        <strain evidence="4">HL-2020</strain>
        <tissue evidence="4">Leaf</tissue>
    </source>
</reference>
<proteinExistence type="inferred from homology"/>
<evidence type="ECO:0000259" key="3">
    <source>
        <dbReference type="Pfam" id="PF04504"/>
    </source>
</evidence>
<feature type="region of interest" description="Disordered" evidence="2">
    <location>
        <begin position="237"/>
        <end position="257"/>
    </location>
</feature>